<accession>A0A1J0E2Q4</accession>
<organism evidence="9 10">
    <name type="scientific">Providencia rettgeri</name>
    <dbReference type="NCBI Taxonomy" id="587"/>
    <lineage>
        <taxon>Bacteria</taxon>
        <taxon>Pseudomonadati</taxon>
        <taxon>Pseudomonadota</taxon>
        <taxon>Gammaproteobacteria</taxon>
        <taxon>Enterobacterales</taxon>
        <taxon>Morganellaceae</taxon>
        <taxon>Providencia</taxon>
    </lineage>
</organism>
<name>A0A1J0E2Q4_PRORE</name>
<dbReference type="Pfam" id="PF01925">
    <property type="entry name" value="TauE"/>
    <property type="match status" value="1"/>
</dbReference>
<sequence length="250" mass="27631">MPFGLLTPEMAICFVTLLFAYLVFGMAGFGSALIATPVLAMYLPLSMIVPILALIDLTAAILNLFRDGKKADYQEIKWIIPLMVIGSLIGAAILLKTRPDILVLLLGLFVIGYVLNTFFSKKVKTPFSKALVVPFSLIGGIFSALFGSGGFIYAMYLSSRIEDKQRFRITQMTLIGFSTLTRVIIFLVMGVYLNIDILLIALAFSPAMLIGIWAGRHITLKISREAFLKIINIVILVSGIALLYRYFFVL</sequence>
<dbReference type="AlphaFoldDB" id="A0A1J0E2Q4"/>
<feature type="transmembrane region" description="Helical" evidence="8">
    <location>
        <begin position="41"/>
        <end position="64"/>
    </location>
</feature>
<feature type="transmembrane region" description="Helical" evidence="8">
    <location>
        <begin position="183"/>
        <end position="214"/>
    </location>
</feature>
<keyword evidence="5 8" id="KW-0812">Transmembrane</keyword>
<dbReference type="PANTHER" id="PTHR30269">
    <property type="entry name" value="TRANSMEMBRANE PROTEIN YFCA"/>
    <property type="match status" value="1"/>
</dbReference>
<comment type="similarity">
    <text evidence="2 8">Belongs to the 4-toluene sulfonate uptake permease (TSUP) (TC 2.A.102) family.</text>
</comment>
<evidence type="ECO:0000256" key="8">
    <source>
        <dbReference type="RuleBase" id="RU363041"/>
    </source>
</evidence>
<comment type="caution">
    <text evidence="9">The sequence shown here is derived from an EMBL/GenBank/DDBJ whole genome shotgun (WGS) entry which is preliminary data.</text>
</comment>
<protein>
    <recommendedName>
        <fullName evidence="8">Probable membrane transporter protein</fullName>
    </recommendedName>
</protein>
<feature type="transmembrane region" description="Helical" evidence="8">
    <location>
        <begin position="226"/>
        <end position="247"/>
    </location>
</feature>
<evidence type="ECO:0000313" key="9">
    <source>
        <dbReference type="EMBL" id="MBX6982045.1"/>
    </source>
</evidence>
<keyword evidence="4 8" id="KW-1003">Cell membrane</keyword>
<dbReference type="EMBL" id="SHDO01000022">
    <property type="protein sequence ID" value="MBX6982045.1"/>
    <property type="molecule type" value="Genomic_DNA"/>
</dbReference>
<dbReference type="KEGG" id="prg:RB151_005560"/>
<feature type="transmembrane region" description="Helical" evidence="8">
    <location>
        <begin position="76"/>
        <end position="95"/>
    </location>
</feature>
<dbReference type="OrthoDB" id="5801432at2"/>
<feature type="transmembrane region" description="Helical" evidence="8">
    <location>
        <begin position="101"/>
        <end position="119"/>
    </location>
</feature>
<dbReference type="Proteomes" id="UP000824410">
    <property type="component" value="Unassembled WGS sequence"/>
</dbReference>
<reference evidence="9" key="1">
    <citation type="submission" date="2019-02" db="EMBL/GenBank/DDBJ databases">
        <title>Genomic characterization of isolates from hospital effluents in KZN, South Africa.</title>
        <authorList>
            <person name="Ntshobeni N."/>
            <person name="Allam M."/>
            <person name="Ismail A."/>
            <person name="Amoako D."/>
            <person name="Essack S."/>
            <person name="Chenia H."/>
        </authorList>
    </citation>
    <scope>NUCLEOTIDE SEQUENCE</scope>
    <source>
        <strain evidence="9">AFE97_S1</strain>
    </source>
</reference>
<dbReference type="RefSeq" id="WP_042848847.1">
    <property type="nucleotide sequence ID" value="NZ_ABEXNG020000134.1"/>
</dbReference>
<feature type="transmembrane region" description="Helical" evidence="8">
    <location>
        <begin position="12"/>
        <end position="35"/>
    </location>
</feature>
<comment type="subcellular location">
    <subcellularLocation>
        <location evidence="1 8">Cell membrane</location>
        <topology evidence="1 8">Multi-pass membrane protein</topology>
    </subcellularLocation>
</comment>
<feature type="transmembrane region" description="Helical" evidence="8">
    <location>
        <begin position="131"/>
        <end position="156"/>
    </location>
</feature>
<keyword evidence="3" id="KW-0813">Transport</keyword>
<dbReference type="GO" id="GO:0005886">
    <property type="term" value="C:plasma membrane"/>
    <property type="evidence" value="ECO:0007669"/>
    <property type="project" value="UniProtKB-SubCell"/>
</dbReference>
<gene>
    <name evidence="9" type="ORF">EX242_17535</name>
</gene>
<evidence type="ECO:0000256" key="4">
    <source>
        <dbReference type="ARBA" id="ARBA00022475"/>
    </source>
</evidence>
<evidence type="ECO:0000256" key="7">
    <source>
        <dbReference type="ARBA" id="ARBA00023136"/>
    </source>
</evidence>
<evidence type="ECO:0000256" key="2">
    <source>
        <dbReference type="ARBA" id="ARBA00009142"/>
    </source>
</evidence>
<evidence type="ECO:0000313" key="10">
    <source>
        <dbReference type="Proteomes" id="UP000824410"/>
    </source>
</evidence>
<evidence type="ECO:0000256" key="5">
    <source>
        <dbReference type="ARBA" id="ARBA00022692"/>
    </source>
</evidence>
<evidence type="ECO:0000256" key="6">
    <source>
        <dbReference type="ARBA" id="ARBA00022989"/>
    </source>
</evidence>
<keyword evidence="6 8" id="KW-1133">Transmembrane helix</keyword>
<keyword evidence="7 8" id="KW-0472">Membrane</keyword>
<evidence type="ECO:0000256" key="1">
    <source>
        <dbReference type="ARBA" id="ARBA00004651"/>
    </source>
</evidence>
<evidence type="ECO:0000256" key="3">
    <source>
        <dbReference type="ARBA" id="ARBA00022448"/>
    </source>
</evidence>
<dbReference type="PANTHER" id="PTHR30269:SF32">
    <property type="entry name" value="MEMBRANE TRANSPORTER PROTEIN-RELATED"/>
    <property type="match status" value="1"/>
</dbReference>
<dbReference type="InterPro" id="IPR002781">
    <property type="entry name" value="TM_pro_TauE-like"/>
</dbReference>
<dbReference type="InterPro" id="IPR052017">
    <property type="entry name" value="TSUP"/>
</dbReference>
<proteinExistence type="inferred from homology"/>